<dbReference type="InterPro" id="IPR005135">
    <property type="entry name" value="Endo/exonuclease/phosphatase"/>
</dbReference>
<comment type="caution">
    <text evidence="2">The sequence shown here is derived from an EMBL/GenBank/DDBJ whole genome shotgun (WGS) entry which is preliminary data.</text>
</comment>
<organism evidence="2 3">
    <name type="scientific">Araneus ventricosus</name>
    <name type="common">Orbweaver spider</name>
    <name type="synonym">Epeira ventricosa</name>
    <dbReference type="NCBI Taxonomy" id="182803"/>
    <lineage>
        <taxon>Eukaryota</taxon>
        <taxon>Metazoa</taxon>
        <taxon>Ecdysozoa</taxon>
        <taxon>Arthropoda</taxon>
        <taxon>Chelicerata</taxon>
        <taxon>Arachnida</taxon>
        <taxon>Araneae</taxon>
        <taxon>Araneomorphae</taxon>
        <taxon>Entelegynae</taxon>
        <taxon>Araneoidea</taxon>
        <taxon>Araneidae</taxon>
        <taxon>Araneus</taxon>
    </lineage>
</organism>
<evidence type="ECO:0000313" key="3">
    <source>
        <dbReference type="Proteomes" id="UP000499080"/>
    </source>
</evidence>
<sequence length="388" mass="43371">MSALSPIGHTTKWCPRANDILCTNCGLNSSAVLHVGDFNARSQIWGFQDHRERVISEFISSNNFTIRNRTDQGPTFISSTGHVFLDLSLISTFYRDLLDSWKVLDLETLSDHSISGPNWGTGVSLSKHWYSAVIQPSLLFGAAVWGGSFTQQQILTLHTVQRVALLKIAKAYRTCPTNALNVILGIPPLHVVANALFIKFQIWFKRNNSYDFIDISDFDYFIKINNINLNSIEFPVSVKNSDFDVYTDGFGIDGNVGAAVSYKFKLSSYNSVFQAEVAAINFATGWALENSYKINIFTDSLSSIQVLKKSNSKSHYINEIKRKMFCALGSVDLSWAHARIPGNELADQYAKAAILDGEELLLIPFFKNMLILIFLKIGSDIRRTPKGV</sequence>
<dbReference type="CDD" id="cd09276">
    <property type="entry name" value="Rnase_HI_RT_non_LTR"/>
    <property type="match status" value="1"/>
</dbReference>
<dbReference type="Pfam" id="PF14529">
    <property type="entry name" value="Exo_endo_phos_2"/>
    <property type="match status" value="1"/>
</dbReference>
<dbReference type="Gene3D" id="3.30.420.10">
    <property type="entry name" value="Ribonuclease H-like superfamily/Ribonuclease H"/>
    <property type="match status" value="1"/>
</dbReference>
<dbReference type="EMBL" id="BGPR01002745">
    <property type="protein sequence ID" value="GBM78301.1"/>
    <property type="molecule type" value="Genomic_DNA"/>
</dbReference>
<dbReference type="OrthoDB" id="6437652at2759"/>
<dbReference type="SUPFAM" id="SSF56219">
    <property type="entry name" value="DNase I-like"/>
    <property type="match status" value="1"/>
</dbReference>
<dbReference type="GO" id="GO:0003824">
    <property type="term" value="F:catalytic activity"/>
    <property type="evidence" value="ECO:0007669"/>
    <property type="project" value="InterPro"/>
</dbReference>
<dbReference type="Gene3D" id="3.60.10.10">
    <property type="entry name" value="Endonuclease/exonuclease/phosphatase"/>
    <property type="match status" value="1"/>
</dbReference>
<dbReference type="GO" id="GO:0003676">
    <property type="term" value="F:nucleic acid binding"/>
    <property type="evidence" value="ECO:0007669"/>
    <property type="project" value="InterPro"/>
</dbReference>
<protein>
    <recommendedName>
        <fullName evidence="1">Endonuclease/exonuclease/phosphatase domain-containing protein</fullName>
    </recommendedName>
</protein>
<evidence type="ECO:0000259" key="1">
    <source>
        <dbReference type="Pfam" id="PF14529"/>
    </source>
</evidence>
<proteinExistence type="predicted"/>
<dbReference type="Proteomes" id="UP000499080">
    <property type="component" value="Unassembled WGS sequence"/>
</dbReference>
<dbReference type="AlphaFoldDB" id="A0A4Y2IKF5"/>
<keyword evidence="3" id="KW-1185">Reference proteome</keyword>
<gene>
    <name evidence="2" type="ORF">AVEN_139720_1</name>
</gene>
<accession>A0A4Y2IKF5</accession>
<dbReference type="InterPro" id="IPR036397">
    <property type="entry name" value="RNaseH_sf"/>
</dbReference>
<dbReference type="InterPro" id="IPR036691">
    <property type="entry name" value="Endo/exonu/phosph_ase_sf"/>
</dbReference>
<dbReference type="SUPFAM" id="SSF53098">
    <property type="entry name" value="Ribonuclease H-like"/>
    <property type="match status" value="1"/>
</dbReference>
<name>A0A4Y2IKF5_ARAVE</name>
<dbReference type="InterPro" id="IPR012337">
    <property type="entry name" value="RNaseH-like_sf"/>
</dbReference>
<evidence type="ECO:0000313" key="2">
    <source>
        <dbReference type="EMBL" id="GBM78301.1"/>
    </source>
</evidence>
<reference evidence="2 3" key="1">
    <citation type="journal article" date="2019" name="Sci. Rep.">
        <title>Orb-weaving spider Araneus ventricosus genome elucidates the spidroin gene catalogue.</title>
        <authorList>
            <person name="Kono N."/>
            <person name="Nakamura H."/>
            <person name="Ohtoshi R."/>
            <person name="Moran D.A.P."/>
            <person name="Shinohara A."/>
            <person name="Yoshida Y."/>
            <person name="Fujiwara M."/>
            <person name="Mori M."/>
            <person name="Tomita M."/>
            <person name="Arakawa K."/>
        </authorList>
    </citation>
    <scope>NUCLEOTIDE SEQUENCE [LARGE SCALE GENOMIC DNA]</scope>
</reference>
<feature type="domain" description="Endonuclease/exonuclease/phosphatase" evidence="1">
    <location>
        <begin position="31"/>
        <end position="113"/>
    </location>
</feature>